<feature type="transmembrane region" description="Helical" evidence="9">
    <location>
        <begin position="590"/>
        <end position="609"/>
    </location>
</feature>
<dbReference type="InterPro" id="IPR036770">
    <property type="entry name" value="Ankyrin_rpt-contain_sf"/>
</dbReference>
<dbReference type="Pfam" id="PF13962">
    <property type="entry name" value="PGG"/>
    <property type="match status" value="1"/>
</dbReference>
<keyword evidence="6 9" id="KW-0472">Membrane</keyword>
<accession>A0AA39A5K6</accession>
<dbReference type="SMART" id="SM00248">
    <property type="entry name" value="ANK"/>
    <property type="match status" value="8"/>
</dbReference>
<evidence type="ECO:0000256" key="5">
    <source>
        <dbReference type="ARBA" id="ARBA00023043"/>
    </source>
</evidence>
<sequence>MEDNLNSTSLRSIRTVEEDSIAQSRMDQPNTSDHGEELNNMVPVAADDDSQTEITYMDADLYTAASKGNISKLEQMLEACDLGLQLTPKRNTILHIAAQFGQLDCVKLILQLTSSSSLLGQSNLKGDTPLHLAAREGHLTVVQALIQAAKALPDEIESGVGVDKSILRMANEGKDTALHEAVRYHHPEVVKLLIEEDPQFIYGPNISGGTPLYMAVERGHGDLVQIIIDNTSTSPAYSGILGRTALHSAVIRKDQEIIAKLLEWKRDLTKEVDNNGWSPLHCAAYFGYTPIVKQLVDKSHKSVAYLGIKPGKETALHIAAIRGHKDIVDLLLSYHPDCCEQVDDNGKNVLHFAMMKTQDDYPGMFLQNDGLRVRGLLNERDAQGDTPLHLLASYLVDDEEFVLDDRVDKMGLNNNNLTPKDIVSRVNDNWLPKKLVLNYFSKSKEAGIGPLSWVPGGKEDNDSSESKGNEDNYISTLKRKGETHLIVAALVATVTFAAGFTLPGGYNENDGKAILAKKAAFKAFVVTDTFAMVFSVSATFVYFYMAGYEKVEYLQKHFFWGFFLTMFGMGSMVVAFMTGMYAVLPHFSGLPIVVCVLCCCFFLVFYYLFKQLLKS</sequence>
<name>A0AA39A5K6_VITRO</name>
<evidence type="ECO:0000256" key="6">
    <source>
        <dbReference type="ARBA" id="ARBA00023136"/>
    </source>
</evidence>
<dbReference type="EMBL" id="JARBHA010000005">
    <property type="protein sequence ID" value="KAJ9701391.1"/>
    <property type="molecule type" value="Genomic_DNA"/>
</dbReference>
<dbReference type="InterPro" id="IPR026961">
    <property type="entry name" value="PGG_dom"/>
</dbReference>
<evidence type="ECO:0000256" key="9">
    <source>
        <dbReference type="SAM" id="Phobius"/>
    </source>
</evidence>
<keyword evidence="2 9" id="KW-0812">Transmembrane</keyword>
<comment type="subcellular location">
    <subcellularLocation>
        <location evidence="1">Membrane</location>
        <topology evidence="1">Multi-pass membrane protein</topology>
    </subcellularLocation>
</comment>
<dbReference type="SUPFAM" id="SSF48403">
    <property type="entry name" value="Ankyrin repeat"/>
    <property type="match status" value="2"/>
</dbReference>
<reference evidence="11 12" key="1">
    <citation type="journal article" date="2023" name="BMC Biotechnol.">
        <title>Vitis rotundifolia cv Carlos genome sequencing.</title>
        <authorList>
            <person name="Huff M."/>
            <person name="Hulse-Kemp A."/>
            <person name="Scheffler B."/>
            <person name="Youngblood R."/>
            <person name="Simpson S."/>
            <person name="Babiker E."/>
            <person name="Staton M."/>
        </authorList>
    </citation>
    <scope>NUCLEOTIDE SEQUENCE [LARGE SCALE GENOMIC DNA]</scope>
    <source>
        <tissue evidence="11">Leaf</tissue>
    </source>
</reference>
<feature type="region of interest" description="Disordered" evidence="8">
    <location>
        <begin position="1"/>
        <end position="37"/>
    </location>
</feature>
<dbReference type="AlphaFoldDB" id="A0AA39A5K6"/>
<evidence type="ECO:0000313" key="12">
    <source>
        <dbReference type="Proteomes" id="UP001168098"/>
    </source>
</evidence>
<feature type="repeat" description="ANK" evidence="7">
    <location>
        <begin position="125"/>
        <end position="147"/>
    </location>
</feature>
<dbReference type="GO" id="GO:0005886">
    <property type="term" value="C:plasma membrane"/>
    <property type="evidence" value="ECO:0007669"/>
    <property type="project" value="TreeGrafter"/>
</dbReference>
<keyword evidence="3" id="KW-0677">Repeat</keyword>
<dbReference type="PANTHER" id="PTHR24186:SF53">
    <property type="entry name" value="PGG DOMAIN-CONTAINING PROTEIN"/>
    <property type="match status" value="1"/>
</dbReference>
<dbReference type="PROSITE" id="PS50088">
    <property type="entry name" value="ANK_REPEAT"/>
    <property type="match status" value="4"/>
</dbReference>
<evidence type="ECO:0000259" key="10">
    <source>
        <dbReference type="Pfam" id="PF13962"/>
    </source>
</evidence>
<feature type="transmembrane region" description="Helical" evidence="9">
    <location>
        <begin position="485"/>
        <end position="503"/>
    </location>
</feature>
<dbReference type="InterPro" id="IPR002110">
    <property type="entry name" value="Ankyrin_rpt"/>
</dbReference>
<proteinExistence type="predicted"/>
<keyword evidence="5 7" id="KW-0040">ANK repeat</keyword>
<gene>
    <name evidence="11" type="ORF">PVL29_006649</name>
</gene>
<feature type="transmembrane region" description="Helical" evidence="9">
    <location>
        <begin position="523"/>
        <end position="546"/>
    </location>
</feature>
<dbReference type="PROSITE" id="PS50297">
    <property type="entry name" value="ANK_REP_REGION"/>
    <property type="match status" value="4"/>
</dbReference>
<evidence type="ECO:0000256" key="8">
    <source>
        <dbReference type="SAM" id="MobiDB-lite"/>
    </source>
</evidence>
<evidence type="ECO:0000256" key="1">
    <source>
        <dbReference type="ARBA" id="ARBA00004141"/>
    </source>
</evidence>
<comment type="caution">
    <text evidence="11">The sequence shown here is derived from an EMBL/GenBank/DDBJ whole genome shotgun (WGS) entry which is preliminary data.</text>
</comment>
<keyword evidence="12" id="KW-1185">Reference proteome</keyword>
<dbReference type="PANTHER" id="PTHR24186">
    <property type="entry name" value="PROTEIN PHOSPHATASE 1 REGULATORY SUBUNIT"/>
    <property type="match status" value="1"/>
</dbReference>
<feature type="compositionally biased region" description="Polar residues" evidence="8">
    <location>
        <begin position="21"/>
        <end position="32"/>
    </location>
</feature>
<feature type="repeat" description="ANK" evidence="7">
    <location>
        <begin position="207"/>
        <end position="230"/>
    </location>
</feature>
<feature type="compositionally biased region" description="Polar residues" evidence="8">
    <location>
        <begin position="1"/>
        <end position="12"/>
    </location>
</feature>
<protein>
    <recommendedName>
        <fullName evidence="10">PGG domain-containing protein</fullName>
    </recommendedName>
</protein>
<dbReference type="Pfam" id="PF12796">
    <property type="entry name" value="Ank_2"/>
    <property type="match status" value="4"/>
</dbReference>
<evidence type="ECO:0000256" key="2">
    <source>
        <dbReference type="ARBA" id="ARBA00022692"/>
    </source>
</evidence>
<dbReference type="Gene3D" id="1.25.40.20">
    <property type="entry name" value="Ankyrin repeat-containing domain"/>
    <property type="match status" value="3"/>
</dbReference>
<evidence type="ECO:0000313" key="11">
    <source>
        <dbReference type="EMBL" id="KAJ9701391.1"/>
    </source>
</evidence>
<organism evidence="11 12">
    <name type="scientific">Vitis rotundifolia</name>
    <name type="common">Muscadine grape</name>
    <dbReference type="NCBI Taxonomy" id="103349"/>
    <lineage>
        <taxon>Eukaryota</taxon>
        <taxon>Viridiplantae</taxon>
        <taxon>Streptophyta</taxon>
        <taxon>Embryophyta</taxon>
        <taxon>Tracheophyta</taxon>
        <taxon>Spermatophyta</taxon>
        <taxon>Magnoliopsida</taxon>
        <taxon>eudicotyledons</taxon>
        <taxon>Gunneridae</taxon>
        <taxon>Pentapetalae</taxon>
        <taxon>rosids</taxon>
        <taxon>Vitales</taxon>
        <taxon>Vitaceae</taxon>
        <taxon>Viteae</taxon>
        <taxon>Vitis</taxon>
    </lineage>
</organism>
<feature type="transmembrane region" description="Helical" evidence="9">
    <location>
        <begin position="558"/>
        <end position="584"/>
    </location>
</feature>
<feature type="domain" description="PGG" evidence="10">
    <location>
        <begin position="476"/>
        <end position="583"/>
    </location>
</feature>
<feature type="repeat" description="ANK" evidence="7">
    <location>
        <begin position="275"/>
        <end position="299"/>
    </location>
</feature>
<evidence type="ECO:0000256" key="3">
    <source>
        <dbReference type="ARBA" id="ARBA00022737"/>
    </source>
</evidence>
<evidence type="ECO:0000256" key="4">
    <source>
        <dbReference type="ARBA" id="ARBA00022989"/>
    </source>
</evidence>
<keyword evidence="4 9" id="KW-1133">Transmembrane helix</keyword>
<evidence type="ECO:0000256" key="7">
    <source>
        <dbReference type="PROSITE-ProRule" id="PRU00023"/>
    </source>
</evidence>
<feature type="repeat" description="ANK" evidence="7">
    <location>
        <begin position="311"/>
        <end position="337"/>
    </location>
</feature>
<dbReference type="Proteomes" id="UP001168098">
    <property type="component" value="Unassembled WGS sequence"/>
</dbReference>